<organism evidence="7 8">
    <name type="scientific">Tothia fuscella</name>
    <dbReference type="NCBI Taxonomy" id="1048955"/>
    <lineage>
        <taxon>Eukaryota</taxon>
        <taxon>Fungi</taxon>
        <taxon>Dikarya</taxon>
        <taxon>Ascomycota</taxon>
        <taxon>Pezizomycotina</taxon>
        <taxon>Dothideomycetes</taxon>
        <taxon>Pleosporomycetidae</taxon>
        <taxon>Venturiales</taxon>
        <taxon>Cylindrosympodiaceae</taxon>
        <taxon>Tothia</taxon>
    </lineage>
</organism>
<evidence type="ECO:0000313" key="8">
    <source>
        <dbReference type="Proteomes" id="UP000800235"/>
    </source>
</evidence>
<dbReference type="OrthoDB" id="269227at2759"/>
<dbReference type="GO" id="GO:0016614">
    <property type="term" value="F:oxidoreductase activity, acting on CH-OH group of donors"/>
    <property type="evidence" value="ECO:0007669"/>
    <property type="project" value="InterPro"/>
</dbReference>
<sequence length="483" mass="53478">MNAHDKINKAAPLQADVLIVGSGLIGAVYARTIIDDDPNINVLMVELGKQETRLIGDHKKNSNAVQGCGDINTSVHESVIDHGSAEQQSCHGLPAAPIVREVGGMGSYWSCAIPEQHPTIERSDILTNDEWIILHDHAKTLFDSTDTAFNHSIRHRWVKDTLVRAHQDRTGVNLPLACKRNIRGPECVRWTSPATVLGGLADPELLIDESSRRVVGAEITDLQTNKVFIAKARKYIICAGVVLTAGILFNSDIRAETGYAALGRYLTEQTMAVCQVVMSHSLMQSMWNDPRCHEHITIPISIEHPWHTQIQRDLYYYNTIPTSVDPRLILDLRFFGYVKPVYHNYVEFSSQLKDQFGMPQPIVHYRVTKADTDRAQAMMRNMKTTAAILGDYLPGGEPRFLAAGAATHICGTTRVGKEDDGHSVVDRHSKVWRLSNLCIGGCGVIETQNACNPTLTAACFAIVGVRKVVEEIHALNHQTKSLE</sequence>
<dbReference type="PANTHER" id="PTHR42784:SF1">
    <property type="entry name" value="PYRANOSE 2-OXIDASE"/>
    <property type="match status" value="1"/>
</dbReference>
<dbReference type="PANTHER" id="PTHR42784">
    <property type="entry name" value="PYRANOSE 2-OXIDASE"/>
    <property type="match status" value="1"/>
</dbReference>
<comment type="caution">
    <text evidence="7">The sequence shown here is derived from an EMBL/GenBank/DDBJ whole genome shotgun (WGS) entry which is preliminary data.</text>
</comment>
<dbReference type="InterPro" id="IPR007867">
    <property type="entry name" value="GMC_OxRtase_C"/>
</dbReference>
<evidence type="ECO:0000256" key="2">
    <source>
        <dbReference type="ARBA" id="ARBA00010790"/>
    </source>
</evidence>
<accession>A0A9P4TTK2</accession>
<keyword evidence="5" id="KW-0560">Oxidoreductase</keyword>
<dbReference type="EMBL" id="MU007100">
    <property type="protein sequence ID" value="KAF2421214.1"/>
    <property type="molecule type" value="Genomic_DNA"/>
</dbReference>
<protein>
    <recommendedName>
        <fullName evidence="6">Glucose-methanol-choline oxidoreductase C-terminal domain-containing protein</fullName>
    </recommendedName>
</protein>
<evidence type="ECO:0000256" key="4">
    <source>
        <dbReference type="ARBA" id="ARBA00022827"/>
    </source>
</evidence>
<evidence type="ECO:0000256" key="1">
    <source>
        <dbReference type="ARBA" id="ARBA00001974"/>
    </source>
</evidence>
<evidence type="ECO:0000313" key="7">
    <source>
        <dbReference type="EMBL" id="KAF2421214.1"/>
    </source>
</evidence>
<comment type="similarity">
    <text evidence="2">Belongs to the GMC oxidoreductase family.</text>
</comment>
<dbReference type="AlphaFoldDB" id="A0A9P4TTK2"/>
<dbReference type="Proteomes" id="UP000800235">
    <property type="component" value="Unassembled WGS sequence"/>
</dbReference>
<reference evidence="7" key="1">
    <citation type="journal article" date="2020" name="Stud. Mycol.">
        <title>101 Dothideomycetes genomes: a test case for predicting lifestyles and emergence of pathogens.</title>
        <authorList>
            <person name="Haridas S."/>
            <person name="Albert R."/>
            <person name="Binder M."/>
            <person name="Bloem J."/>
            <person name="Labutti K."/>
            <person name="Salamov A."/>
            <person name="Andreopoulos B."/>
            <person name="Baker S."/>
            <person name="Barry K."/>
            <person name="Bills G."/>
            <person name="Bluhm B."/>
            <person name="Cannon C."/>
            <person name="Castanera R."/>
            <person name="Culley D."/>
            <person name="Daum C."/>
            <person name="Ezra D."/>
            <person name="Gonzalez J."/>
            <person name="Henrissat B."/>
            <person name="Kuo A."/>
            <person name="Liang C."/>
            <person name="Lipzen A."/>
            <person name="Lutzoni F."/>
            <person name="Magnuson J."/>
            <person name="Mondo S."/>
            <person name="Nolan M."/>
            <person name="Ohm R."/>
            <person name="Pangilinan J."/>
            <person name="Park H.-J."/>
            <person name="Ramirez L."/>
            <person name="Alfaro M."/>
            <person name="Sun H."/>
            <person name="Tritt A."/>
            <person name="Yoshinaga Y."/>
            <person name="Zwiers L.-H."/>
            <person name="Turgeon B."/>
            <person name="Goodwin S."/>
            <person name="Spatafora J."/>
            <person name="Crous P."/>
            <person name="Grigoriev I."/>
        </authorList>
    </citation>
    <scope>NUCLEOTIDE SEQUENCE</scope>
    <source>
        <strain evidence="7">CBS 130266</strain>
    </source>
</reference>
<dbReference type="SUPFAM" id="SSF51905">
    <property type="entry name" value="FAD/NAD(P)-binding domain"/>
    <property type="match status" value="1"/>
</dbReference>
<dbReference type="InterPro" id="IPR051473">
    <property type="entry name" value="P2Ox-like"/>
</dbReference>
<feature type="domain" description="Glucose-methanol-choline oxidoreductase C-terminal" evidence="6">
    <location>
        <begin position="343"/>
        <end position="461"/>
    </location>
</feature>
<dbReference type="Pfam" id="PF05199">
    <property type="entry name" value="GMC_oxred_C"/>
    <property type="match status" value="1"/>
</dbReference>
<evidence type="ECO:0000256" key="5">
    <source>
        <dbReference type="ARBA" id="ARBA00023002"/>
    </source>
</evidence>
<keyword evidence="8" id="KW-1185">Reference proteome</keyword>
<comment type="cofactor">
    <cofactor evidence="1">
        <name>FAD</name>
        <dbReference type="ChEBI" id="CHEBI:57692"/>
    </cofactor>
</comment>
<evidence type="ECO:0000256" key="3">
    <source>
        <dbReference type="ARBA" id="ARBA00022630"/>
    </source>
</evidence>
<dbReference type="Gene3D" id="3.50.50.60">
    <property type="entry name" value="FAD/NAD(P)-binding domain"/>
    <property type="match status" value="2"/>
</dbReference>
<name>A0A9P4TTK2_9PEZI</name>
<gene>
    <name evidence="7" type="ORF">EJ08DRAFT_672993</name>
</gene>
<dbReference type="SUPFAM" id="SSF54373">
    <property type="entry name" value="FAD-linked reductases, C-terminal domain"/>
    <property type="match status" value="1"/>
</dbReference>
<dbReference type="InterPro" id="IPR036188">
    <property type="entry name" value="FAD/NAD-bd_sf"/>
</dbReference>
<keyword evidence="4" id="KW-0274">FAD</keyword>
<keyword evidence="3" id="KW-0285">Flavoprotein</keyword>
<evidence type="ECO:0000259" key="6">
    <source>
        <dbReference type="Pfam" id="PF05199"/>
    </source>
</evidence>
<proteinExistence type="inferred from homology"/>